<keyword evidence="2" id="KW-1185">Reference proteome</keyword>
<accession>A0ACC0BG38</accession>
<gene>
    <name evidence="1" type="ORF">M9H77_11947</name>
</gene>
<evidence type="ECO:0000313" key="2">
    <source>
        <dbReference type="Proteomes" id="UP001060085"/>
    </source>
</evidence>
<comment type="caution">
    <text evidence="1">The sequence shown here is derived from an EMBL/GenBank/DDBJ whole genome shotgun (WGS) entry which is preliminary data.</text>
</comment>
<name>A0ACC0BG38_CATRO</name>
<organism evidence="1 2">
    <name type="scientific">Catharanthus roseus</name>
    <name type="common">Madagascar periwinkle</name>
    <name type="synonym">Vinca rosea</name>
    <dbReference type="NCBI Taxonomy" id="4058"/>
    <lineage>
        <taxon>Eukaryota</taxon>
        <taxon>Viridiplantae</taxon>
        <taxon>Streptophyta</taxon>
        <taxon>Embryophyta</taxon>
        <taxon>Tracheophyta</taxon>
        <taxon>Spermatophyta</taxon>
        <taxon>Magnoliopsida</taxon>
        <taxon>eudicotyledons</taxon>
        <taxon>Gunneridae</taxon>
        <taxon>Pentapetalae</taxon>
        <taxon>asterids</taxon>
        <taxon>lamiids</taxon>
        <taxon>Gentianales</taxon>
        <taxon>Apocynaceae</taxon>
        <taxon>Rauvolfioideae</taxon>
        <taxon>Vinceae</taxon>
        <taxon>Catharanthinae</taxon>
        <taxon>Catharanthus</taxon>
    </lineage>
</organism>
<reference evidence="2" key="1">
    <citation type="journal article" date="2023" name="Nat. Plants">
        <title>Single-cell RNA sequencing provides a high-resolution roadmap for understanding the multicellular compartmentation of specialized metabolism.</title>
        <authorList>
            <person name="Sun S."/>
            <person name="Shen X."/>
            <person name="Li Y."/>
            <person name="Li Y."/>
            <person name="Wang S."/>
            <person name="Li R."/>
            <person name="Zhang H."/>
            <person name="Shen G."/>
            <person name="Guo B."/>
            <person name="Wei J."/>
            <person name="Xu J."/>
            <person name="St-Pierre B."/>
            <person name="Chen S."/>
            <person name="Sun C."/>
        </authorList>
    </citation>
    <scope>NUCLEOTIDE SEQUENCE [LARGE SCALE GENOMIC DNA]</scope>
</reference>
<dbReference type="Proteomes" id="UP001060085">
    <property type="component" value="Linkage Group LG03"/>
</dbReference>
<proteinExistence type="predicted"/>
<protein>
    <submittedName>
        <fullName evidence="1">Uncharacterized protein</fullName>
    </submittedName>
</protein>
<evidence type="ECO:0000313" key="1">
    <source>
        <dbReference type="EMBL" id="KAI5671583.1"/>
    </source>
</evidence>
<dbReference type="EMBL" id="CM044703">
    <property type="protein sequence ID" value="KAI5671583.1"/>
    <property type="molecule type" value="Genomic_DNA"/>
</dbReference>
<sequence length="257" mass="29344">MWEYPQYQPNASLSSFSSCVQNFWIQNVENERSLGYNIFKIISFYPCILYLCFDHLLKGTKLCSLALVCDRKSLQNLCSLTLMRERNHAKEGEDLGENVGRELFLCHGDSSMSFSLNLFLSYIQFFFKDLNLFLNIFASREIIVGVLCPTFQTCDLCLVDFHLAKCLSFHISLGNKLLLIGAKLEQSFCEHKCGHDILDISSKVLFHLGHLCGACFSAFLNCFLEIFLLRKLKGICVLYLRVSLTSLGREVLKVVLL</sequence>